<sequence length="404" mass="42921">MATSSSFQRQRGEERRGRWGSPERTVVWTEPKHHAPNKPPTATRKVAVVYYLCHRDGHLDHPHFLEMKLLPGAGLYLRDFTARLDALRGSGMPAMYAWSSKRSYRNGYVWHDLADDELVHPAHGADEYVLKGSPLLIFPDLPPPPPHAVHDASSSSSGGSGRAAGHRRKNWSSFDLGEYSNSKLAAQTERRRGPDLQVQEESTELAVDEISPPPSSGSSDDAREREVGVIAAGRIRASTVLMQLFSCGSMGAARRGRSDLPANGGGGSSRRAAEKEADAYATPARAECSSGGGGVDIMDRDYFSGSLVEKSSSKTAGGGGDAALLLKRSSSCNADRGAARMKTKMPVAAREQVVRAECLASRGSRAGTKKNQSKSTAAESRVNGGECKGATTEPAAAADGAGSS</sequence>
<dbReference type="GO" id="GO:0051302">
    <property type="term" value="P:regulation of cell division"/>
    <property type="evidence" value="ECO:0007669"/>
    <property type="project" value="UniProtKB-ARBA"/>
</dbReference>
<evidence type="ECO:0000256" key="9">
    <source>
        <dbReference type="SAM" id="MobiDB-lite"/>
    </source>
</evidence>
<feature type="region of interest" description="Disordered" evidence="9">
    <location>
        <begin position="360"/>
        <end position="404"/>
    </location>
</feature>
<dbReference type="EMBL" id="OZ075122">
    <property type="protein sequence ID" value="CAL4907411.1"/>
    <property type="molecule type" value="Genomic_DNA"/>
</dbReference>
<evidence type="ECO:0000256" key="2">
    <source>
        <dbReference type="ARBA" id="ARBA00022473"/>
    </source>
</evidence>
<dbReference type="GO" id="GO:0090708">
    <property type="term" value="P:specification of plant organ axis polarity"/>
    <property type="evidence" value="ECO:0007669"/>
    <property type="project" value="UniProtKB-ARBA"/>
</dbReference>
<proteinExistence type="inferred from homology"/>
<evidence type="ECO:0000256" key="6">
    <source>
        <dbReference type="ARBA" id="ARBA00023306"/>
    </source>
</evidence>
<dbReference type="GO" id="GO:0005886">
    <property type="term" value="C:plasma membrane"/>
    <property type="evidence" value="ECO:0007669"/>
    <property type="project" value="UniProtKB-SubCell"/>
</dbReference>
<feature type="domain" description="SOSEKI DIX-like" evidence="10">
    <location>
        <begin position="46"/>
        <end position="135"/>
    </location>
</feature>
<keyword evidence="2" id="KW-0217">Developmental protein</keyword>
<evidence type="ECO:0000256" key="7">
    <source>
        <dbReference type="ARBA" id="ARBA00024211"/>
    </source>
</evidence>
<evidence type="ECO:0000256" key="5">
    <source>
        <dbReference type="ARBA" id="ARBA00023136"/>
    </source>
</evidence>
<dbReference type="PANTHER" id="PTHR31083">
    <property type="entry name" value="UPSTREAM OF FLC PROTEIN (DUF966)"/>
    <property type="match status" value="1"/>
</dbReference>
<comment type="subcellular location">
    <subcellularLocation>
        <location evidence="1">Cell membrane</location>
        <topology evidence="1">Peripheral membrane protein</topology>
        <orientation evidence="1">Cytoplasmic side</orientation>
    </subcellularLocation>
</comment>
<dbReference type="PIRSF" id="PIRSF031043">
    <property type="entry name" value="UCP031043"/>
    <property type="match status" value="1"/>
</dbReference>
<dbReference type="InterPro" id="IPR021182">
    <property type="entry name" value="SOK_magnoliopsida"/>
</dbReference>
<dbReference type="GO" id="GO:0051301">
    <property type="term" value="P:cell division"/>
    <property type="evidence" value="ECO:0007669"/>
    <property type="project" value="UniProtKB-KW"/>
</dbReference>
<reference evidence="12" key="1">
    <citation type="submission" date="2024-06" db="EMBL/GenBank/DDBJ databases">
        <authorList>
            <person name="Ryan C."/>
        </authorList>
    </citation>
    <scope>NUCLEOTIDE SEQUENCE [LARGE SCALE GENOMIC DNA]</scope>
</reference>
<keyword evidence="12" id="KW-1185">Reference proteome</keyword>
<evidence type="ECO:0000259" key="10">
    <source>
        <dbReference type="Pfam" id="PF06136"/>
    </source>
</evidence>
<gene>
    <name evidence="11" type="ORF">URODEC1_LOCUS12513</name>
</gene>
<protein>
    <recommendedName>
        <fullName evidence="10">SOSEKI DIX-like domain-containing protein</fullName>
    </recommendedName>
</protein>
<dbReference type="GO" id="GO:2000067">
    <property type="term" value="P:regulation of root morphogenesis"/>
    <property type="evidence" value="ECO:0007669"/>
    <property type="project" value="UniProtKB-ARBA"/>
</dbReference>
<evidence type="ECO:0000256" key="4">
    <source>
        <dbReference type="ARBA" id="ARBA00022618"/>
    </source>
</evidence>
<name>A0ABC8WC98_9POAL</name>
<dbReference type="Pfam" id="PF06136">
    <property type="entry name" value="SOK"/>
    <property type="match status" value="1"/>
</dbReference>
<dbReference type="PANTHER" id="PTHR31083:SF41">
    <property type="entry name" value="OS01G0975000 PROTEIN"/>
    <property type="match status" value="1"/>
</dbReference>
<dbReference type="GO" id="GO:0051258">
    <property type="term" value="P:protein polymerization"/>
    <property type="evidence" value="ECO:0007669"/>
    <property type="project" value="UniProtKB-ARBA"/>
</dbReference>
<keyword evidence="4" id="KW-0132">Cell division</keyword>
<evidence type="ECO:0000256" key="3">
    <source>
        <dbReference type="ARBA" id="ARBA00022475"/>
    </source>
</evidence>
<comment type="similarity">
    <text evidence="7">Belongs to the SOSEKI family.</text>
</comment>
<keyword evidence="6" id="KW-0131">Cell cycle</keyword>
<dbReference type="Proteomes" id="UP001497457">
    <property type="component" value="Chromosome 12b"/>
</dbReference>
<evidence type="ECO:0000256" key="1">
    <source>
        <dbReference type="ARBA" id="ARBA00004413"/>
    </source>
</evidence>
<reference evidence="11 12" key="2">
    <citation type="submission" date="2024-10" db="EMBL/GenBank/DDBJ databases">
        <authorList>
            <person name="Ryan C."/>
        </authorList>
    </citation>
    <scope>NUCLEOTIDE SEQUENCE [LARGE SCALE GENOMIC DNA]</scope>
</reference>
<feature type="region of interest" description="Disordered" evidence="9">
    <location>
        <begin position="141"/>
        <end position="167"/>
    </location>
</feature>
<dbReference type="InterPro" id="IPR010369">
    <property type="entry name" value="SOK"/>
</dbReference>
<evidence type="ECO:0000313" key="12">
    <source>
        <dbReference type="Proteomes" id="UP001497457"/>
    </source>
</evidence>
<organism evidence="11 12">
    <name type="scientific">Urochloa decumbens</name>
    <dbReference type="NCBI Taxonomy" id="240449"/>
    <lineage>
        <taxon>Eukaryota</taxon>
        <taxon>Viridiplantae</taxon>
        <taxon>Streptophyta</taxon>
        <taxon>Embryophyta</taxon>
        <taxon>Tracheophyta</taxon>
        <taxon>Spermatophyta</taxon>
        <taxon>Magnoliopsida</taxon>
        <taxon>Liliopsida</taxon>
        <taxon>Poales</taxon>
        <taxon>Poaceae</taxon>
        <taxon>PACMAD clade</taxon>
        <taxon>Panicoideae</taxon>
        <taxon>Panicodae</taxon>
        <taxon>Paniceae</taxon>
        <taxon>Melinidinae</taxon>
        <taxon>Urochloa</taxon>
    </lineage>
</organism>
<feature type="compositionally biased region" description="Low complexity" evidence="9">
    <location>
        <begin position="389"/>
        <end position="404"/>
    </location>
</feature>
<feature type="region of interest" description="Disordered" evidence="9">
    <location>
        <begin position="185"/>
        <end position="224"/>
    </location>
</feature>
<evidence type="ECO:0000256" key="8">
    <source>
        <dbReference type="ARBA" id="ARBA00046534"/>
    </source>
</evidence>
<dbReference type="AlphaFoldDB" id="A0ABC8WC98"/>
<keyword evidence="3" id="KW-1003">Cell membrane</keyword>
<dbReference type="InterPro" id="IPR048351">
    <property type="entry name" value="SOK_DIX"/>
</dbReference>
<evidence type="ECO:0000313" key="11">
    <source>
        <dbReference type="EMBL" id="CAL4907411.1"/>
    </source>
</evidence>
<comment type="subunit">
    <text evidence="8">Homodimer. Forms long polymer filaments with other SOKs proteins polymers (e.g. SOK1, SOK2, SOK3 and SOK4) crucial for polar localization and biological activity. Binds to ANGUSTIFOLIA (AN).</text>
</comment>
<feature type="region of interest" description="Disordered" evidence="9">
    <location>
        <begin position="1"/>
        <end position="24"/>
    </location>
</feature>
<keyword evidence="5" id="KW-0472">Membrane</keyword>
<accession>A0ABC8WC98</accession>
<feature type="region of interest" description="Disordered" evidence="9">
    <location>
        <begin position="252"/>
        <end position="292"/>
    </location>
</feature>